<reference evidence="1 2" key="1">
    <citation type="journal article" date="2024" name="bioRxiv">
        <title>A reference genome for Trichogramma kaykai: A tiny desert-dwelling parasitoid wasp with competing sex-ratio distorters.</title>
        <authorList>
            <person name="Culotta J."/>
            <person name="Lindsey A.R."/>
        </authorList>
    </citation>
    <scope>NUCLEOTIDE SEQUENCE [LARGE SCALE GENOMIC DNA]</scope>
    <source>
        <strain evidence="1 2">KSX58</strain>
    </source>
</reference>
<dbReference type="AlphaFoldDB" id="A0ABD2WMN1"/>
<evidence type="ECO:0000313" key="2">
    <source>
        <dbReference type="Proteomes" id="UP001627154"/>
    </source>
</evidence>
<gene>
    <name evidence="1" type="ORF">TKK_011360</name>
</gene>
<proteinExistence type="predicted"/>
<sequence>MKLAVIKFAAFTDNLTAKHAVQLLLTDEAESYNKTPKVLSPTGDGKVFNSAKEAVYDITKESWTLILKKMQSLNKNSLLESYKIIHGENFVVNCTKDGEDGDLLEISIQLCVKVDQQLNRSQDFSQWQVLYRFNNGFSILEMFLLSIMLLQGTKDVEANHLVLNGNFR</sequence>
<organism evidence="1 2">
    <name type="scientific">Trichogramma kaykai</name>
    <dbReference type="NCBI Taxonomy" id="54128"/>
    <lineage>
        <taxon>Eukaryota</taxon>
        <taxon>Metazoa</taxon>
        <taxon>Ecdysozoa</taxon>
        <taxon>Arthropoda</taxon>
        <taxon>Hexapoda</taxon>
        <taxon>Insecta</taxon>
        <taxon>Pterygota</taxon>
        <taxon>Neoptera</taxon>
        <taxon>Endopterygota</taxon>
        <taxon>Hymenoptera</taxon>
        <taxon>Apocrita</taxon>
        <taxon>Proctotrupomorpha</taxon>
        <taxon>Chalcidoidea</taxon>
        <taxon>Trichogrammatidae</taxon>
        <taxon>Trichogramma</taxon>
    </lineage>
</organism>
<keyword evidence="2" id="KW-1185">Reference proteome</keyword>
<dbReference type="EMBL" id="JBJJXI010000092">
    <property type="protein sequence ID" value="KAL3394342.1"/>
    <property type="molecule type" value="Genomic_DNA"/>
</dbReference>
<evidence type="ECO:0000313" key="1">
    <source>
        <dbReference type="EMBL" id="KAL3394342.1"/>
    </source>
</evidence>
<comment type="caution">
    <text evidence="1">The sequence shown here is derived from an EMBL/GenBank/DDBJ whole genome shotgun (WGS) entry which is preliminary data.</text>
</comment>
<name>A0ABD2WMN1_9HYME</name>
<accession>A0ABD2WMN1</accession>
<protein>
    <submittedName>
        <fullName evidence="1">Uncharacterized protein</fullName>
    </submittedName>
</protein>
<dbReference type="Proteomes" id="UP001627154">
    <property type="component" value="Unassembled WGS sequence"/>
</dbReference>